<dbReference type="SUPFAM" id="SSF56935">
    <property type="entry name" value="Porins"/>
    <property type="match status" value="1"/>
</dbReference>
<dbReference type="InterPro" id="IPR023614">
    <property type="entry name" value="Porin_dom_sf"/>
</dbReference>
<accession>A0A3A1YDC9</accession>
<dbReference type="Gene3D" id="2.40.160.10">
    <property type="entry name" value="Porin"/>
    <property type="match status" value="1"/>
</dbReference>
<proteinExistence type="predicted"/>
<evidence type="ECO:0000313" key="2">
    <source>
        <dbReference type="Proteomes" id="UP000266258"/>
    </source>
</evidence>
<gene>
    <name evidence="1" type="ORF">CJP74_00110</name>
</gene>
<protein>
    <recommendedName>
        <fullName evidence="3">Porin</fullName>
    </recommendedName>
</protein>
<sequence length="365" mass="41210">MASVPANAYTLYADRTTSLRLYGPIYLYGLFDRDTNYNSQGVNQLNRSQYFRIRPIMYFYKRLDNKVSLTAYARFNFYYRWGQKFTRTLNDVGDRTIGYTVNDRKDKMFYNDRFYIRINHSDYGSISLGKQSNFNLSFSGGYATFLTPYDLGSFNATIGGLSSDKAVSYGSPRFGNHSFGLGVAQTNAGTQTFYSFGYNYNIPDNKGTVYVYGAYNKPKSSYKKGTGAKTSLERFGTEVGYYATIGNYRHVVYLQYANNSRSFDNTAKTIGSGIGYSGYYSFGKPNVYFTIAGAKRSVEASNVKTKTLYAGGTVGLSYRFFTVKSFSLTGYLEYYYQYTKTKVETNTYSSSLGTNSGAAGFILYF</sequence>
<name>A0A3A1YDC9_9GAMM</name>
<evidence type="ECO:0008006" key="3">
    <source>
        <dbReference type="Google" id="ProtNLM"/>
    </source>
</evidence>
<evidence type="ECO:0000313" key="1">
    <source>
        <dbReference type="EMBL" id="RIY34194.1"/>
    </source>
</evidence>
<comment type="caution">
    <text evidence="1">The sequence shown here is derived from an EMBL/GenBank/DDBJ whole genome shotgun (WGS) entry which is preliminary data.</text>
</comment>
<dbReference type="Proteomes" id="UP000266258">
    <property type="component" value="Unassembled WGS sequence"/>
</dbReference>
<keyword evidence="2" id="KW-1185">Reference proteome</keyword>
<dbReference type="AlphaFoldDB" id="A0A3A1YDC9"/>
<reference evidence="1 2" key="1">
    <citation type="submission" date="2017-08" db="EMBL/GenBank/DDBJ databases">
        <title>Reclassification of Bisgaard taxon 37 and 44.</title>
        <authorList>
            <person name="Christensen H."/>
        </authorList>
    </citation>
    <scope>NUCLEOTIDE SEQUENCE [LARGE SCALE GENOMIC DNA]</scope>
    <source>
        <strain evidence="1 2">B96_4</strain>
    </source>
</reference>
<organism evidence="1 2">
    <name type="scientific">Psittacicella melopsittaci</name>
    <dbReference type="NCBI Taxonomy" id="2028576"/>
    <lineage>
        <taxon>Bacteria</taxon>
        <taxon>Pseudomonadati</taxon>
        <taxon>Pseudomonadota</taxon>
        <taxon>Gammaproteobacteria</taxon>
        <taxon>Pasteurellales</taxon>
        <taxon>Psittacicellaceae</taxon>
        <taxon>Psittacicella</taxon>
    </lineage>
</organism>
<dbReference type="EMBL" id="NRJH01000002">
    <property type="protein sequence ID" value="RIY34194.1"/>
    <property type="molecule type" value="Genomic_DNA"/>
</dbReference>